<reference evidence="2" key="1">
    <citation type="submission" date="2017-03" db="EMBL/GenBank/DDBJ databases">
        <title>Novel pathways for hydrocarbon cycling and metabolic interdependencies in hydrothermal sediment communities.</title>
        <authorList>
            <person name="Dombrowski N."/>
            <person name="Seitz K."/>
            <person name="Teske A."/>
            <person name="Baker B."/>
        </authorList>
    </citation>
    <scope>NUCLEOTIDE SEQUENCE [LARGE SCALE GENOMIC DNA]</scope>
</reference>
<name>A0A1W9S1N5_9BACT</name>
<comment type="caution">
    <text evidence="1">The sequence shown here is derived from an EMBL/GenBank/DDBJ whole genome shotgun (WGS) entry which is preliminary data.</text>
</comment>
<organism evidence="1 2">
    <name type="scientific">Candidatus Coatesbacteria bacterium 4484_99</name>
    <dbReference type="NCBI Taxonomy" id="1970774"/>
    <lineage>
        <taxon>Bacteria</taxon>
        <taxon>Candidatus Coatesiibacteriota</taxon>
    </lineage>
</organism>
<accession>A0A1W9S1N5</accession>
<sequence>MAKAVVIYVRGLGQNTLKWALKRKFLPYLKSTINEGTIKRVKPFLPLDHWVNELSFLRGDNPGVFSYSGYTGWNWEEMRPENSGIERIERLFFRDIFSNRVYPIGDFKHRIFTIGFEQTFTPNSMGINSVSIPPVRFLNGYGEPVLFTTQEEVLEVNDTGKIVPIKVAGNRVKTVLEGMMGTKSHLLFEVRENNLIMLRTDRDEVEVRKGEVSRPIEILFKNRLLRRIRGYYQFYVRSVTPHLIVSASPLSVQLESQFVKHTRPGGVFAKLERDAGPIILRNPYAILNSFISGWIDRRAMLRLLEWDIMGLTQILMRSTSWNSEDVIVVMFPHLDIAYHCMGGDGILWAVRELDWIIGWLNHIYGIRPFVVGDFSMSRVRKVVDLNRYFLSRGIINLKNIDRVPYAGIHNFWDDVDWDNTIAFSLGGGRVFVNRKNSQFKDGAIKREMEDKIISVVNGLNRIYGGGVKRVVRKYEIYSGELFHEMPDLLVCFGGGLFNGYMDFTDLNNRIFNEKDAVQYEHLSQDNERNDGVMLSPVKTSKDAISIDRVMEDIMSLLE</sequence>
<dbReference type="EMBL" id="NATQ01000037">
    <property type="protein sequence ID" value="OQX90646.1"/>
    <property type="molecule type" value="Genomic_DNA"/>
</dbReference>
<gene>
    <name evidence="1" type="ORF">B6D57_02455</name>
</gene>
<evidence type="ECO:0000313" key="1">
    <source>
        <dbReference type="EMBL" id="OQX90646.1"/>
    </source>
</evidence>
<dbReference type="AlphaFoldDB" id="A0A1W9S1N5"/>
<protein>
    <submittedName>
        <fullName evidence="1">Uncharacterized protein</fullName>
    </submittedName>
</protein>
<dbReference type="Proteomes" id="UP000192611">
    <property type="component" value="Unassembled WGS sequence"/>
</dbReference>
<proteinExistence type="predicted"/>
<evidence type="ECO:0000313" key="2">
    <source>
        <dbReference type="Proteomes" id="UP000192611"/>
    </source>
</evidence>